<evidence type="ECO:0000256" key="1">
    <source>
        <dbReference type="ARBA" id="ARBA00004477"/>
    </source>
</evidence>
<evidence type="ECO:0000256" key="2">
    <source>
        <dbReference type="ARBA" id="ARBA00022692"/>
    </source>
</evidence>
<dbReference type="Proteomes" id="UP000017836">
    <property type="component" value="Unassembled WGS sequence"/>
</dbReference>
<evidence type="ECO:0000256" key="3">
    <source>
        <dbReference type="ARBA" id="ARBA00022824"/>
    </source>
</evidence>
<evidence type="ECO:0000313" key="7">
    <source>
        <dbReference type="EMBL" id="ERN17534.1"/>
    </source>
</evidence>
<dbReference type="GO" id="GO:0005789">
    <property type="term" value="C:endoplasmic reticulum membrane"/>
    <property type="evidence" value="ECO:0007669"/>
    <property type="project" value="UniProtKB-SubCell"/>
</dbReference>
<name>U5D538_AMBTC</name>
<dbReference type="Pfam" id="PF11779">
    <property type="entry name" value="SPT_ssu-like"/>
    <property type="match status" value="1"/>
</dbReference>
<dbReference type="PANTHER" id="PTHR33727:SF5">
    <property type="entry name" value="PROTEIN, PUTATIVE (DUF3317)-RELATED"/>
    <property type="match status" value="1"/>
</dbReference>
<protein>
    <submittedName>
        <fullName evidence="7">Uncharacterized protein</fullName>
    </submittedName>
</protein>
<dbReference type="PANTHER" id="PTHR33727">
    <property type="entry name" value="OS07G0446900 PROTEIN"/>
    <property type="match status" value="1"/>
</dbReference>
<keyword evidence="3" id="KW-0256">Endoplasmic reticulum</keyword>
<gene>
    <name evidence="7" type="ORF">AMTR_s00059p00105020</name>
</gene>
<dbReference type="Gramene" id="ERN17534">
    <property type="protein sequence ID" value="ERN17534"/>
    <property type="gene ID" value="AMTR_s00059p00105020"/>
</dbReference>
<feature type="transmembrane region" description="Helical" evidence="6">
    <location>
        <begin position="50"/>
        <end position="71"/>
    </location>
</feature>
<keyword evidence="8" id="KW-1185">Reference proteome</keyword>
<dbReference type="AlphaFoldDB" id="U5D538"/>
<evidence type="ECO:0000256" key="4">
    <source>
        <dbReference type="ARBA" id="ARBA00022989"/>
    </source>
</evidence>
<keyword evidence="4 6" id="KW-1133">Transmembrane helix</keyword>
<organism evidence="7 8">
    <name type="scientific">Amborella trichopoda</name>
    <dbReference type="NCBI Taxonomy" id="13333"/>
    <lineage>
        <taxon>Eukaryota</taxon>
        <taxon>Viridiplantae</taxon>
        <taxon>Streptophyta</taxon>
        <taxon>Embryophyta</taxon>
        <taxon>Tracheophyta</taxon>
        <taxon>Spermatophyta</taxon>
        <taxon>Magnoliopsida</taxon>
        <taxon>Amborellales</taxon>
        <taxon>Amborellaceae</taxon>
        <taxon>Amborella</taxon>
    </lineage>
</organism>
<accession>U5D538</accession>
<comment type="subcellular location">
    <subcellularLocation>
        <location evidence="1">Endoplasmic reticulum membrane</location>
        <topology evidence="1">Multi-pass membrane protein</topology>
    </subcellularLocation>
</comment>
<dbReference type="EMBL" id="KI392312">
    <property type="protein sequence ID" value="ERN17534.1"/>
    <property type="molecule type" value="Genomic_DNA"/>
</dbReference>
<evidence type="ECO:0000313" key="8">
    <source>
        <dbReference type="Proteomes" id="UP000017836"/>
    </source>
</evidence>
<keyword evidence="2 6" id="KW-0812">Transmembrane</keyword>
<dbReference type="eggNOG" id="ENOG502S71J">
    <property type="taxonomic scope" value="Eukaryota"/>
</dbReference>
<reference evidence="8" key="1">
    <citation type="journal article" date="2013" name="Science">
        <title>The Amborella genome and the evolution of flowering plants.</title>
        <authorList>
            <consortium name="Amborella Genome Project"/>
        </authorList>
    </citation>
    <scope>NUCLEOTIDE SEQUENCE [LARGE SCALE GENOMIC DNA]</scope>
</reference>
<evidence type="ECO:0000256" key="5">
    <source>
        <dbReference type="ARBA" id="ARBA00023136"/>
    </source>
</evidence>
<dbReference type="InterPro" id="IPR024512">
    <property type="entry name" value="Ser_palmitoyltrfase_ssu-like"/>
</dbReference>
<evidence type="ECO:0000256" key="6">
    <source>
        <dbReference type="SAM" id="Phobius"/>
    </source>
</evidence>
<sequence length="79" mass="9417">MDQSSVNSTKIKKTAKKSGIINWVNRWIYLYNVTFGLYMLDWWERCLFNLLLFFLLWSCYNGSVRVGSYLLSRYLLSST</sequence>
<feature type="transmembrane region" description="Helical" evidence="6">
    <location>
        <begin position="20"/>
        <end position="38"/>
    </location>
</feature>
<proteinExistence type="predicted"/>
<dbReference type="HOGENOM" id="CLU_186502_0_0_1"/>
<keyword evidence="5 6" id="KW-0472">Membrane</keyword>